<organism evidence="1">
    <name type="scientific">Salix viminalis</name>
    <name type="common">Common osier</name>
    <name type="synonym">Basket willow</name>
    <dbReference type="NCBI Taxonomy" id="40686"/>
    <lineage>
        <taxon>Eukaryota</taxon>
        <taxon>Viridiplantae</taxon>
        <taxon>Streptophyta</taxon>
        <taxon>Embryophyta</taxon>
        <taxon>Tracheophyta</taxon>
        <taxon>Spermatophyta</taxon>
        <taxon>Magnoliopsida</taxon>
        <taxon>eudicotyledons</taxon>
        <taxon>Gunneridae</taxon>
        <taxon>Pentapetalae</taxon>
        <taxon>rosids</taxon>
        <taxon>fabids</taxon>
        <taxon>Malpighiales</taxon>
        <taxon>Salicaceae</taxon>
        <taxon>Saliceae</taxon>
        <taxon>Salix</taxon>
    </lineage>
</organism>
<accession>A0A6N2KF44</accession>
<name>A0A6N2KF44_SALVM</name>
<reference evidence="1" key="1">
    <citation type="submission" date="2019-03" db="EMBL/GenBank/DDBJ databases">
        <authorList>
            <person name="Mank J."/>
            <person name="Almeida P."/>
        </authorList>
    </citation>
    <scope>NUCLEOTIDE SEQUENCE</scope>
    <source>
        <strain evidence="1">78183</strain>
    </source>
</reference>
<sequence>MTRAGIGLADAYIDGDFSFADKDQGLLDLFLVLNANRVASKSISKLNKKRYNHEILELVVLGTFAIEVVKQTDAIHGSSICEQLNMQSEVKAGCTDFLNKYLHFEAYNLFFYQDNIKLVLCDYRELPKGCKYDRIVSW</sequence>
<gene>
    <name evidence="1" type="ORF">SVIM_LOCUS73183</name>
</gene>
<protein>
    <submittedName>
        <fullName evidence="1">Uncharacterized protein</fullName>
    </submittedName>
</protein>
<evidence type="ECO:0000313" key="1">
    <source>
        <dbReference type="EMBL" id="VFU26662.1"/>
    </source>
</evidence>
<dbReference type="EMBL" id="CAADRP010000327">
    <property type="protein sequence ID" value="VFU26662.1"/>
    <property type="molecule type" value="Genomic_DNA"/>
</dbReference>
<proteinExistence type="predicted"/>
<dbReference type="AlphaFoldDB" id="A0A6N2KF44"/>